<dbReference type="Gene3D" id="3.30.565.10">
    <property type="entry name" value="Histidine kinase-like ATPase, C-terminal domain"/>
    <property type="match status" value="1"/>
</dbReference>
<name>A0A1W1D183_9ZZZZ</name>
<feature type="domain" description="Histidine kinase" evidence="9">
    <location>
        <begin position="205"/>
        <end position="398"/>
    </location>
</feature>
<dbReference type="InterPro" id="IPR036890">
    <property type="entry name" value="HATPase_C_sf"/>
</dbReference>
<evidence type="ECO:0000256" key="7">
    <source>
        <dbReference type="ARBA" id="ARBA00023136"/>
    </source>
</evidence>
<dbReference type="InterPro" id="IPR050398">
    <property type="entry name" value="HssS/ArlS-like"/>
</dbReference>
<dbReference type="InterPro" id="IPR047994">
    <property type="entry name" value="ArsS-like"/>
</dbReference>
<comment type="subcellular location">
    <subcellularLocation>
        <location evidence="2">Membrane</location>
        <topology evidence="2">Multi-pass membrane protein</topology>
    </subcellularLocation>
</comment>
<keyword evidence="5" id="KW-0808">Transferase</keyword>
<dbReference type="GO" id="GO:0016020">
    <property type="term" value="C:membrane"/>
    <property type="evidence" value="ECO:0007669"/>
    <property type="project" value="UniProtKB-SubCell"/>
</dbReference>
<dbReference type="PANTHER" id="PTHR45528:SF12">
    <property type="entry name" value="SENSOR HISTIDINE KINASE ARSS"/>
    <property type="match status" value="1"/>
</dbReference>
<evidence type="ECO:0000256" key="5">
    <source>
        <dbReference type="ARBA" id="ARBA00022679"/>
    </source>
</evidence>
<feature type="transmembrane region" description="Helical" evidence="8">
    <location>
        <begin position="12"/>
        <end position="29"/>
    </location>
</feature>
<keyword evidence="4" id="KW-0597">Phosphoprotein</keyword>
<gene>
    <name evidence="11" type="ORF">MNB_SV-13-202</name>
</gene>
<dbReference type="PROSITE" id="PS50109">
    <property type="entry name" value="HIS_KIN"/>
    <property type="match status" value="1"/>
</dbReference>
<feature type="transmembrane region" description="Helical" evidence="8">
    <location>
        <begin position="125"/>
        <end position="145"/>
    </location>
</feature>
<proteinExistence type="predicted"/>
<reference evidence="11" key="1">
    <citation type="submission" date="2016-10" db="EMBL/GenBank/DDBJ databases">
        <authorList>
            <person name="de Groot N.N."/>
        </authorList>
    </citation>
    <scope>NUCLEOTIDE SEQUENCE</scope>
</reference>
<dbReference type="InterPro" id="IPR005467">
    <property type="entry name" value="His_kinase_dom"/>
</dbReference>
<dbReference type="GO" id="GO:0000155">
    <property type="term" value="F:phosphorelay sensor kinase activity"/>
    <property type="evidence" value="ECO:0007669"/>
    <property type="project" value="InterPro"/>
</dbReference>
<evidence type="ECO:0000256" key="8">
    <source>
        <dbReference type="SAM" id="Phobius"/>
    </source>
</evidence>
<feature type="domain" description="HAMP" evidence="10">
    <location>
        <begin position="145"/>
        <end position="197"/>
    </location>
</feature>
<evidence type="ECO:0000256" key="6">
    <source>
        <dbReference type="ARBA" id="ARBA00022777"/>
    </source>
</evidence>
<evidence type="ECO:0000313" key="11">
    <source>
        <dbReference type="EMBL" id="SFV71789.1"/>
    </source>
</evidence>
<evidence type="ECO:0000256" key="4">
    <source>
        <dbReference type="ARBA" id="ARBA00022553"/>
    </source>
</evidence>
<dbReference type="AlphaFoldDB" id="A0A1W1D183"/>
<dbReference type="EC" id="2.7.13.3" evidence="3"/>
<keyword evidence="6 11" id="KW-0418">Kinase</keyword>
<evidence type="ECO:0000256" key="1">
    <source>
        <dbReference type="ARBA" id="ARBA00000085"/>
    </source>
</evidence>
<dbReference type="CDD" id="cd06225">
    <property type="entry name" value="HAMP"/>
    <property type="match status" value="1"/>
</dbReference>
<comment type="catalytic activity">
    <reaction evidence="1">
        <text>ATP + protein L-histidine = ADP + protein N-phospho-L-histidine.</text>
        <dbReference type="EC" id="2.7.13.3"/>
    </reaction>
</comment>
<evidence type="ECO:0000259" key="10">
    <source>
        <dbReference type="PROSITE" id="PS50885"/>
    </source>
</evidence>
<sequence>MNIHSLRSKITFIFFLAFLLLNAFFFFYIQNIKQNIDTRVSLSYEKFSSYFRKSKIKPRDIESYLKNFGFINQKNAKIIFNHARLVNDARGYQSFFYEEHYYYHVQRKHYKHLFKDLNNYGNSPIIYAIFAFILFLLLLVYLWLIQSLKPLQSLQKNISKFAGGDLSISCKSDKKDEIAIVANEFDNAVTQINLLLSSRQLFLRTVMHELKTPIAKGRIVSSLIEDEIQEKRLIFIFEKLEYLINDFAKIEEVISNNYTLRKQNYQTHVIIDKAIQMLLLDTVSEQIKILSKHSISINVDLDLLAMVLKNLLDNALKYSTNHQALVIIEHKYIAVISKGEPLKQNIENYFKPFHNEINMKRQGMGLGLYIIKSILDMHQMPFEYSHQEGNNIFRVLYS</sequence>
<dbReference type="SUPFAM" id="SSF55874">
    <property type="entry name" value="ATPase domain of HSP90 chaperone/DNA topoisomerase II/histidine kinase"/>
    <property type="match status" value="1"/>
</dbReference>
<evidence type="ECO:0000259" key="9">
    <source>
        <dbReference type="PROSITE" id="PS50109"/>
    </source>
</evidence>
<protein>
    <recommendedName>
        <fullName evidence="3">histidine kinase</fullName>
        <ecNumber evidence="3">2.7.13.3</ecNumber>
    </recommendedName>
</protein>
<dbReference type="InterPro" id="IPR003594">
    <property type="entry name" value="HATPase_dom"/>
</dbReference>
<keyword evidence="7 8" id="KW-0472">Membrane</keyword>
<accession>A0A1W1D183</accession>
<organism evidence="11">
    <name type="scientific">hydrothermal vent metagenome</name>
    <dbReference type="NCBI Taxonomy" id="652676"/>
    <lineage>
        <taxon>unclassified sequences</taxon>
        <taxon>metagenomes</taxon>
        <taxon>ecological metagenomes</taxon>
    </lineage>
</organism>
<dbReference type="Pfam" id="PF02518">
    <property type="entry name" value="HATPase_c"/>
    <property type="match status" value="1"/>
</dbReference>
<dbReference type="SUPFAM" id="SSF47384">
    <property type="entry name" value="Homodimeric domain of signal transducing histidine kinase"/>
    <property type="match status" value="1"/>
</dbReference>
<evidence type="ECO:0000256" key="2">
    <source>
        <dbReference type="ARBA" id="ARBA00004141"/>
    </source>
</evidence>
<keyword evidence="8" id="KW-0812">Transmembrane</keyword>
<dbReference type="NCBIfam" id="NF038389">
    <property type="entry name" value="ArsS_fam_HK"/>
    <property type="match status" value="1"/>
</dbReference>
<dbReference type="PROSITE" id="PS50885">
    <property type="entry name" value="HAMP"/>
    <property type="match status" value="1"/>
</dbReference>
<dbReference type="EMBL" id="FPHM01000315">
    <property type="protein sequence ID" value="SFV71789.1"/>
    <property type="molecule type" value="Genomic_DNA"/>
</dbReference>
<dbReference type="PANTHER" id="PTHR45528">
    <property type="entry name" value="SENSOR HISTIDINE KINASE CPXA"/>
    <property type="match status" value="1"/>
</dbReference>
<evidence type="ECO:0000256" key="3">
    <source>
        <dbReference type="ARBA" id="ARBA00012438"/>
    </source>
</evidence>
<dbReference type="InterPro" id="IPR036097">
    <property type="entry name" value="HisK_dim/P_sf"/>
</dbReference>
<dbReference type="InterPro" id="IPR003660">
    <property type="entry name" value="HAMP_dom"/>
</dbReference>
<keyword evidence="8" id="KW-1133">Transmembrane helix</keyword>
<dbReference type="Gene3D" id="6.10.340.10">
    <property type="match status" value="1"/>
</dbReference>